<evidence type="ECO:0000313" key="3">
    <source>
        <dbReference type="Proteomes" id="UP000652755"/>
    </source>
</evidence>
<proteinExistence type="predicted"/>
<feature type="transmembrane region" description="Helical" evidence="1">
    <location>
        <begin position="39"/>
        <end position="61"/>
    </location>
</feature>
<evidence type="ECO:0000256" key="1">
    <source>
        <dbReference type="SAM" id="Phobius"/>
    </source>
</evidence>
<comment type="caution">
    <text evidence="2">The sequence shown here is derived from an EMBL/GenBank/DDBJ whole genome shotgun (WGS) entry which is preliminary data.</text>
</comment>
<keyword evidence="1" id="KW-0812">Transmembrane</keyword>
<sequence>MIGIPEIIVIVLGLLICSIIAYLYWAVADYGRNTSLGFYGSFFLALFTSPIIAYFILLLFFERNDSEDY</sequence>
<keyword evidence="1" id="KW-1133">Transmembrane helix</keyword>
<name>A0ABR7KT35_9SPHI</name>
<keyword evidence="3" id="KW-1185">Reference proteome</keyword>
<feature type="transmembrane region" description="Helical" evidence="1">
    <location>
        <begin position="7"/>
        <end position="27"/>
    </location>
</feature>
<gene>
    <name evidence="2" type="ORF">H7U22_12355</name>
</gene>
<dbReference type="Proteomes" id="UP000652755">
    <property type="component" value="Unassembled WGS sequence"/>
</dbReference>
<organism evidence="2 3">
    <name type="scientific">Pedobacter fastidiosus</name>
    <dbReference type="NCBI Taxonomy" id="2765361"/>
    <lineage>
        <taxon>Bacteria</taxon>
        <taxon>Pseudomonadati</taxon>
        <taxon>Bacteroidota</taxon>
        <taxon>Sphingobacteriia</taxon>
        <taxon>Sphingobacteriales</taxon>
        <taxon>Sphingobacteriaceae</taxon>
        <taxon>Pedobacter</taxon>
    </lineage>
</organism>
<dbReference type="RefSeq" id="WP_187071683.1">
    <property type="nucleotide sequence ID" value="NZ_JACRYL010000010.1"/>
</dbReference>
<dbReference type="EMBL" id="JACRYL010000010">
    <property type="protein sequence ID" value="MBC6111216.1"/>
    <property type="molecule type" value="Genomic_DNA"/>
</dbReference>
<protein>
    <submittedName>
        <fullName evidence="2">Uncharacterized protein</fullName>
    </submittedName>
</protein>
<reference evidence="2 3" key="1">
    <citation type="submission" date="2020-08" db="EMBL/GenBank/DDBJ databases">
        <authorList>
            <person name="Sun Q."/>
            <person name="Inoue M."/>
        </authorList>
    </citation>
    <scope>NUCLEOTIDE SEQUENCE [LARGE SCALE GENOMIC DNA]</scope>
    <source>
        <strain evidence="2 3">CCM 8938</strain>
    </source>
</reference>
<accession>A0ABR7KT35</accession>
<keyword evidence="1" id="KW-0472">Membrane</keyword>
<evidence type="ECO:0000313" key="2">
    <source>
        <dbReference type="EMBL" id="MBC6111216.1"/>
    </source>
</evidence>